<keyword evidence="5" id="KW-0325">Glycoprotein</keyword>
<dbReference type="PANTHER" id="PTHR10342:SF264">
    <property type="entry name" value="MIP05773P-RELATED"/>
    <property type="match status" value="1"/>
</dbReference>
<dbReference type="GO" id="GO:0008484">
    <property type="term" value="F:sulfuric ester hydrolase activity"/>
    <property type="evidence" value="ECO:0007669"/>
    <property type="project" value="InterPro"/>
</dbReference>
<dbReference type="RefSeq" id="XP_024083759.1">
    <property type="nucleotide sequence ID" value="XM_024227991.1"/>
</dbReference>
<dbReference type="InterPro" id="IPR000917">
    <property type="entry name" value="Sulfatase_N"/>
</dbReference>
<dbReference type="SUPFAM" id="SSF53649">
    <property type="entry name" value="Alkaline phosphatase-like"/>
    <property type="match status" value="1"/>
</dbReference>
<feature type="signal peptide" evidence="6">
    <location>
        <begin position="1"/>
        <end position="17"/>
    </location>
</feature>
<dbReference type="OMA" id="FSHHAVH"/>
<keyword evidence="9" id="KW-1185">Reference proteome</keyword>
<dbReference type="Gene3D" id="3.30.1120.10">
    <property type="match status" value="1"/>
</dbReference>
<feature type="domain" description="Sulfatase N-terminal" evidence="7">
    <location>
        <begin position="21"/>
        <end position="344"/>
    </location>
</feature>
<feature type="chain" id="PRO_5035277859" description="Sulfatase N-terminal domain-containing protein" evidence="6">
    <location>
        <begin position="18"/>
        <end position="544"/>
    </location>
</feature>
<dbReference type="GeneID" id="106670001"/>
<evidence type="ECO:0000259" key="7">
    <source>
        <dbReference type="Pfam" id="PF00884"/>
    </source>
</evidence>
<comment type="cofactor">
    <cofactor evidence="1">
        <name>Ca(2+)</name>
        <dbReference type="ChEBI" id="CHEBI:29108"/>
    </cofactor>
</comment>
<dbReference type="Proteomes" id="UP000494040">
    <property type="component" value="Unassembled WGS sequence"/>
</dbReference>
<name>A0A8I6SRH3_CIMLE</name>
<dbReference type="Pfam" id="PF00884">
    <property type="entry name" value="Sulfatase"/>
    <property type="match status" value="1"/>
</dbReference>
<evidence type="ECO:0000313" key="8">
    <source>
        <dbReference type="EnsemblMetazoa" id="XP_024083759.1"/>
    </source>
</evidence>
<dbReference type="AlphaFoldDB" id="A0A8I6SRH3"/>
<dbReference type="CDD" id="cd16029">
    <property type="entry name" value="4-S"/>
    <property type="match status" value="1"/>
</dbReference>
<organism evidence="8 9">
    <name type="scientific">Cimex lectularius</name>
    <name type="common">Bed bug</name>
    <name type="synonym">Acanthia lectularia</name>
    <dbReference type="NCBI Taxonomy" id="79782"/>
    <lineage>
        <taxon>Eukaryota</taxon>
        <taxon>Metazoa</taxon>
        <taxon>Ecdysozoa</taxon>
        <taxon>Arthropoda</taxon>
        <taxon>Hexapoda</taxon>
        <taxon>Insecta</taxon>
        <taxon>Pterygota</taxon>
        <taxon>Neoptera</taxon>
        <taxon>Paraneoptera</taxon>
        <taxon>Hemiptera</taxon>
        <taxon>Heteroptera</taxon>
        <taxon>Panheteroptera</taxon>
        <taxon>Cimicomorpha</taxon>
        <taxon>Cimicidae</taxon>
        <taxon>Cimex</taxon>
    </lineage>
</organism>
<evidence type="ECO:0000256" key="2">
    <source>
        <dbReference type="ARBA" id="ARBA00008779"/>
    </source>
</evidence>
<dbReference type="PANTHER" id="PTHR10342">
    <property type="entry name" value="ARYLSULFATASE"/>
    <property type="match status" value="1"/>
</dbReference>
<protein>
    <recommendedName>
        <fullName evidence="7">Sulfatase N-terminal domain-containing protein</fullName>
    </recommendedName>
</protein>
<keyword evidence="6" id="KW-0732">Signal</keyword>
<sequence length="544" mass="62075">MNVELCLFSSLFGLVFASQKPNIVFILADDLGWNDVGFHGANEIWTPNIDALAYSGLILNSHYSENLCTPSRSALLTGRYPIHTGTQHNVIVEASPWGLPLKEKLMPQYFNKLGYVSHALGKWHLGFFKKEYTPTYRGFKTHYGYWNSHQDYFSHVVQASFSPFEGMDMRDNMTIDWSSKGHYTTRLLTDRAVKLITEHDNNKPLFLYFAHQATHAGNYEDPLQAPEETIKMFSHLPNKMKQVYAAMTWELDQSVGKVMDALKNKDMLDNTIIVLASDNGAPTRGLHKNTGSNWPLKGEKSTPWEGALRSVACIWSPMIQKKQTVSNNLMHLVDWLPTLYTAAGGDTSDLKNIDGVSQWDYLKNVENSTEPRGEILQNIDDVYGYSALRDGPFKYVNGTAFLGYLDNWFGEEERSALEYNISAVINSPVARIFKEVNNASLVEEKIASLRKMALVKCNETNKYIKCDSKLQPCLFNIEEDPCERNNVFQLHPDAVRIMESKIAKYRVNMIPPGNKRAESVANPRYYNNTWTNWRDYKRALSKRL</sequence>
<keyword evidence="4" id="KW-0106">Calcium</keyword>
<proteinExistence type="inferred from homology"/>
<evidence type="ECO:0000256" key="3">
    <source>
        <dbReference type="ARBA" id="ARBA00022723"/>
    </source>
</evidence>
<dbReference type="OrthoDB" id="103349at2759"/>
<dbReference type="InterPro" id="IPR017850">
    <property type="entry name" value="Alkaline_phosphatase_core_sf"/>
</dbReference>
<keyword evidence="3" id="KW-0479">Metal-binding</keyword>
<evidence type="ECO:0000256" key="6">
    <source>
        <dbReference type="SAM" id="SignalP"/>
    </source>
</evidence>
<dbReference type="GO" id="GO:0046872">
    <property type="term" value="F:metal ion binding"/>
    <property type="evidence" value="ECO:0007669"/>
    <property type="project" value="UniProtKB-KW"/>
</dbReference>
<evidence type="ECO:0000256" key="1">
    <source>
        <dbReference type="ARBA" id="ARBA00001913"/>
    </source>
</evidence>
<dbReference type="InterPro" id="IPR047115">
    <property type="entry name" value="ARSB"/>
</dbReference>
<evidence type="ECO:0000313" key="9">
    <source>
        <dbReference type="Proteomes" id="UP000494040"/>
    </source>
</evidence>
<evidence type="ECO:0000256" key="4">
    <source>
        <dbReference type="ARBA" id="ARBA00022837"/>
    </source>
</evidence>
<evidence type="ECO:0000256" key="5">
    <source>
        <dbReference type="ARBA" id="ARBA00023180"/>
    </source>
</evidence>
<reference evidence="8" key="1">
    <citation type="submission" date="2022-01" db="UniProtKB">
        <authorList>
            <consortium name="EnsemblMetazoa"/>
        </authorList>
    </citation>
    <scope>IDENTIFICATION</scope>
</reference>
<dbReference type="KEGG" id="clec:106670001"/>
<dbReference type="EnsemblMetazoa" id="XM_024227991.1">
    <property type="protein sequence ID" value="XP_024083759.1"/>
    <property type="gene ID" value="LOC106670001"/>
</dbReference>
<accession>A0A8I6SRH3</accession>
<comment type="similarity">
    <text evidence="2">Belongs to the sulfatase family.</text>
</comment>
<dbReference type="Gene3D" id="3.40.720.10">
    <property type="entry name" value="Alkaline Phosphatase, subunit A"/>
    <property type="match status" value="1"/>
</dbReference>